<evidence type="ECO:0000313" key="7">
    <source>
        <dbReference type="EMBL" id="KAH7969507.1"/>
    </source>
</evidence>
<organism evidence="7 8">
    <name type="scientific">Rhipicephalus sanguineus</name>
    <name type="common">Brown dog tick</name>
    <name type="synonym">Ixodes sanguineus</name>
    <dbReference type="NCBI Taxonomy" id="34632"/>
    <lineage>
        <taxon>Eukaryota</taxon>
        <taxon>Metazoa</taxon>
        <taxon>Ecdysozoa</taxon>
        <taxon>Arthropoda</taxon>
        <taxon>Chelicerata</taxon>
        <taxon>Arachnida</taxon>
        <taxon>Acari</taxon>
        <taxon>Parasitiformes</taxon>
        <taxon>Ixodida</taxon>
        <taxon>Ixodoidea</taxon>
        <taxon>Ixodidae</taxon>
        <taxon>Rhipicephalinae</taxon>
        <taxon>Rhipicephalus</taxon>
        <taxon>Rhipicephalus</taxon>
    </lineage>
</organism>
<evidence type="ECO:0000313" key="8">
    <source>
        <dbReference type="Proteomes" id="UP000821837"/>
    </source>
</evidence>
<dbReference type="InterPro" id="IPR013087">
    <property type="entry name" value="Znf_C2H2_type"/>
</dbReference>
<accession>A0A9D4QA62</accession>
<evidence type="ECO:0000256" key="3">
    <source>
        <dbReference type="ARBA" id="ARBA00022771"/>
    </source>
</evidence>
<comment type="caution">
    <text evidence="7">The sequence shown here is derived from an EMBL/GenBank/DDBJ whole genome shotgun (WGS) entry which is preliminary data.</text>
</comment>
<dbReference type="PROSITE" id="PS00028">
    <property type="entry name" value="ZINC_FINGER_C2H2_1"/>
    <property type="match status" value="1"/>
</dbReference>
<reference evidence="7" key="1">
    <citation type="journal article" date="2020" name="Cell">
        <title>Large-Scale Comparative Analyses of Tick Genomes Elucidate Their Genetic Diversity and Vector Capacities.</title>
        <authorList>
            <consortium name="Tick Genome and Microbiome Consortium (TIGMIC)"/>
            <person name="Jia N."/>
            <person name="Wang J."/>
            <person name="Shi W."/>
            <person name="Du L."/>
            <person name="Sun Y."/>
            <person name="Zhan W."/>
            <person name="Jiang J.F."/>
            <person name="Wang Q."/>
            <person name="Zhang B."/>
            <person name="Ji P."/>
            <person name="Bell-Sakyi L."/>
            <person name="Cui X.M."/>
            <person name="Yuan T.T."/>
            <person name="Jiang B.G."/>
            <person name="Yang W.F."/>
            <person name="Lam T.T."/>
            <person name="Chang Q.C."/>
            <person name="Ding S.J."/>
            <person name="Wang X.J."/>
            <person name="Zhu J.G."/>
            <person name="Ruan X.D."/>
            <person name="Zhao L."/>
            <person name="Wei J.T."/>
            <person name="Ye R.Z."/>
            <person name="Que T.C."/>
            <person name="Du C.H."/>
            <person name="Zhou Y.H."/>
            <person name="Cheng J.X."/>
            <person name="Dai P.F."/>
            <person name="Guo W.B."/>
            <person name="Han X.H."/>
            <person name="Huang E.J."/>
            <person name="Li L.F."/>
            <person name="Wei W."/>
            <person name="Gao Y.C."/>
            <person name="Liu J.Z."/>
            <person name="Shao H.Z."/>
            <person name="Wang X."/>
            <person name="Wang C.C."/>
            <person name="Yang T.C."/>
            <person name="Huo Q.B."/>
            <person name="Li W."/>
            <person name="Chen H.Y."/>
            <person name="Chen S.E."/>
            <person name="Zhou L.G."/>
            <person name="Ni X.B."/>
            <person name="Tian J.H."/>
            <person name="Sheng Y."/>
            <person name="Liu T."/>
            <person name="Pan Y.S."/>
            <person name="Xia L.Y."/>
            <person name="Li J."/>
            <person name="Zhao F."/>
            <person name="Cao W.C."/>
        </authorList>
    </citation>
    <scope>NUCLEOTIDE SEQUENCE</scope>
    <source>
        <strain evidence="7">Rsan-2018</strain>
    </source>
</reference>
<proteinExistence type="predicted"/>
<feature type="domain" description="C2H2-type" evidence="6">
    <location>
        <begin position="38"/>
        <end position="65"/>
    </location>
</feature>
<dbReference type="FunFam" id="3.30.160.60:FF:000065">
    <property type="entry name" value="B-cell CLL/lymphoma 6, member B"/>
    <property type="match status" value="1"/>
</dbReference>
<dbReference type="PANTHER" id="PTHR24403">
    <property type="entry name" value="ZINC FINGER PROTEIN"/>
    <property type="match status" value="1"/>
</dbReference>
<dbReference type="EMBL" id="JABSTV010001248">
    <property type="protein sequence ID" value="KAH7969507.1"/>
    <property type="molecule type" value="Genomic_DNA"/>
</dbReference>
<reference evidence="7" key="2">
    <citation type="submission" date="2021-09" db="EMBL/GenBank/DDBJ databases">
        <authorList>
            <person name="Jia N."/>
            <person name="Wang J."/>
            <person name="Shi W."/>
            <person name="Du L."/>
            <person name="Sun Y."/>
            <person name="Zhan W."/>
            <person name="Jiang J."/>
            <person name="Wang Q."/>
            <person name="Zhang B."/>
            <person name="Ji P."/>
            <person name="Sakyi L.B."/>
            <person name="Cui X."/>
            <person name="Yuan T."/>
            <person name="Jiang B."/>
            <person name="Yang W."/>
            <person name="Lam T.T.-Y."/>
            <person name="Chang Q."/>
            <person name="Ding S."/>
            <person name="Wang X."/>
            <person name="Zhu J."/>
            <person name="Ruan X."/>
            <person name="Zhao L."/>
            <person name="Wei J."/>
            <person name="Que T."/>
            <person name="Du C."/>
            <person name="Cheng J."/>
            <person name="Dai P."/>
            <person name="Han X."/>
            <person name="Huang E."/>
            <person name="Gao Y."/>
            <person name="Liu J."/>
            <person name="Shao H."/>
            <person name="Ye R."/>
            <person name="Li L."/>
            <person name="Wei W."/>
            <person name="Wang X."/>
            <person name="Wang C."/>
            <person name="Huo Q."/>
            <person name="Li W."/>
            <person name="Guo W."/>
            <person name="Chen H."/>
            <person name="Chen S."/>
            <person name="Zhou L."/>
            <person name="Zhou L."/>
            <person name="Ni X."/>
            <person name="Tian J."/>
            <person name="Zhou Y."/>
            <person name="Sheng Y."/>
            <person name="Liu T."/>
            <person name="Pan Y."/>
            <person name="Xia L."/>
            <person name="Li J."/>
            <person name="Zhao F."/>
            <person name="Cao W."/>
        </authorList>
    </citation>
    <scope>NUCLEOTIDE SEQUENCE</scope>
    <source>
        <strain evidence="7">Rsan-2018</strain>
        <tissue evidence="7">Larvae</tissue>
    </source>
</reference>
<dbReference type="Gene3D" id="3.30.160.60">
    <property type="entry name" value="Classic Zinc Finger"/>
    <property type="match status" value="1"/>
</dbReference>
<dbReference type="InterPro" id="IPR036236">
    <property type="entry name" value="Znf_C2H2_sf"/>
</dbReference>
<dbReference type="PANTHER" id="PTHR24403:SF107">
    <property type="entry name" value="ZINC FINGER PROTEIN 521"/>
    <property type="match status" value="1"/>
</dbReference>
<protein>
    <recommendedName>
        <fullName evidence="6">C2H2-type domain-containing protein</fullName>
    </recommendedName>
</protein>
<evidence type="ECO:0000256" key="1">
    <source>
        <dbReference type="ARBA" id="ARBA00022723"/>
    </source>
</evidence>
<gene>
    <name evidence="7" type="ORF">HPB52_019083</name>
</gene>
<keyword evidence="1" id="KW-0479">Metal-binding</keyword>
<dbReference type="SUPFAM" id="SSF57667">
    <property type="entry name" value="beta-beta-alpha zinc fingers"/>
    <property type="match status" value="1"/>
</dbReference>
<dbReference type="InterPro" id="IPR050688">
    <property type="entry name" value="Zinc_finger/UBP_domain"/>
</dbReference>
<dbReference type="GO" id="GO:0005634">
    <property type="term" value="C:nucleus"/>
    <property type="evidence" value="ECO:0007669"/>
    <property type="project" value="TreeGrafter"/>
</dbReference>
<evidence type="ECO:0000259" key="6">
    <source>
        <dbReference type="PROSITE" id="PS50157"/>
    </source>
</evidence>
<keyword evidence="4" id="KW-0862">Zinc</keyword>
<dbReference type="SMART" id="SM00355">
    <property type="entry name" value="ZnF_C2H2"/>
    <property type="match status" value="2"/>
</dbReference>
<evidence type="ECO:0000256" key="5">
    <source>
        <dbReference type="PROSITE-ProRule" id="PRU00042"/>
    </source>
</evidence>
<dbReference type="Pfam" id="PF00096">
    <property type="entry name" value="zf-C2H2"/>
    <property type="match status" value="1"/>
</dbReference>
<dbReference type="PROSITE" id="PS50157">
    <property type="entry name" value="ZINC_FINGER_C2H2_2"/>
    <property type="match status" value="2"/>
</dbReference>
<feature type="domain" description="C2H2-type" evidence="6">
    <location>
        <begin position="10"/>
        <end position="37"/>
    </location>
</feature>
<evidence type="ECO:0000256" key="4">
    <source>
        <dbReference type="ARBA" id="ARBA00022833"/>
    </source>
</evidence>
<dbReference type="GO" id="GO:0008270">
    <property type="term" value="F:zinc ion binding"/>
    <property type="evidence" value="ECO:0007669"/>
    <property type="project" value="UniProtKB-KW"/>
</dbReference>
<dbReference type="AlphaFoldDB" id="A0A9D4QA62"/>
<evidence type="ECO:0000256" key="2">
    <source>
        <dbReference type="ARBA" id="ARBA00022737"/>
    </source>
</evidence>
<keyword evidence="8" id="KW-1185">Reference proteome</keyword>
<dbReference type="GO" id="GO:0045944">
    <property type="term" value="P:positive regulation of transcription by RNA polymerase II"/>
    <property type="evidence" value="ECO:0007669"/>
    <property type="project" value="TreeGrafter"/>
</dbReference>
<keyword evidence="2" id="KW-0677">Repeat</keyword>
<name>A0A9D4QA62_RHISA</name>
<keyword evidence="3 5" id="KW-0863">Zinc-finger</keyword>
<sequence>MTSSKRWKLLQCNYCPFVSRFESAIRRHQLRHTKERPHRCEFCPKSFQRRYQLTQHMAIRHGTKPAPRQKVQDFGDHTALLDPANESSEFEMDMGVNMFQF</sequence>
<dbReference type="Proteomes" id="UP000821837">
    <property type="component" value="Unassembled WGS sequence"/>
</dbReference>